<feature type="signal peptide" evidence="1">
    <location>
        <begin position="1"/>
        <end position="28"/>
    </location>
</feature>
<sequence length="186" mass="18579">MSLLRRPATALLAAALAVPAAGCSAAGAAGAPGPGYSARFDDSGVTVTLTVRDWHDGAGSLDLTFAPDDEGFHLYSTDLPTSGVDGVGRPTTAQVAGALAATAPLTVHAQLRQLTLDGVNGAVPVYPDGPITATLPLRADGPGPATIHLGYAACSQTQGCLLPVDDHPVSLTVTDRGLTAVATSSR</sequence>
<protein>
    <recommendedName>
        <fullName evidence="4">Thiol:disulfide interchange protein DsbD N-terminal domain-containing protein</fullName>
    </recommendedName>
</protein>
<evidence type="ECO:0008006" key="4">
    <source>
        <dbReference type="Google" id="ProtNLM"/>
    </source>
</evidence>
<proteinExistence type="predicted"/>
<evidence type="ECO:0000313" key="2">
    <source>
        <dbReference type="EMBL" id="MCP2313706.1"/>
    </source>
</evidence>
<name>A0ABT1JAL8_9ACTN</name>
<dbReference type="Proteomes" id="UP001206483">
    <property type="component" value="Unassembled WGS sequence"/>
</dbReference>
<gene>
    <name evidence="2" type="ORF">FHR36_006905</name>
</gene>
<dbReference type="EMBL" id="JAMZDX010000007">
    <property type="protein sequence ID" value="MCP2313706.1"/>
    <property type="molecule type" value="Genomic_DNA"/>
</dbReference>
<keyword evidence="1" id="KW-0732">Signal</keyword>
<feature type="chain" id="PRO_5046702774" description="Thiol:disulfide interchange protein DsbD N-terminal domain-containing protein" evidence="1">
    <location>
        <begin position="29"/>
        <end position="186"/>
    </location>
</feature>
<reference evidence="2 3" key="1">
    <citation type="submission" date="2022-06" db="EMBL/GenBank/DDBJ databases">
        <title>Sequencing the genomes of 1000 actinobacteria strains.</title>
        <authorList>
            <person name="Klenk H.-P."/>
        </authorList>
    </citation>
    <scope>NUCLEOTIDE SEQUENCE [LARGE SCALE GENOMIC DNA]</scope>
    <source>
        <strain evidence="2 3">DSM 41656</strain>
    </source>
</reference>
<evidence type="ECO:0000313" key="3">
    <source>
        <dbReference type="Proteomes" id="UP001206483"/>
    </source>
</evidence>
<organism evidence="2 3">
    <name type="scientific">Kitasatospora paracochleata</name>
    <dbReference type="NCBI Taxonomy" id="58354"/>
    <lineage>
        <taxon>Bacteria</taxon>
        <taxon>Bacillati</taxon>
        <taxon>Actinomycetota</taxon>
        <taxon>Actinomycetes</taxon>
        <taxon>Kitasatosporales</taxon>
        <taxon>Streptomycetaceae</taxon>
        <taxon>Kitasatospora</taxon>
    </lineage>
</organism>
<evidence type="ECO:0000256" key="1">
    <source>
        <dbReference type="SAM" id="SignalP"/>
    </source>
</evidence>
<dbReference type="RefSeq" id="WP_253803787.1">
    <property type="nucleotide sequence ID" value="NZ_JAMZDX010000007.1"/>
</dbReference>
<keyword evidence="3" id="KW-1185">Reference proteome</keyword>
<comment type="caution">
    <text evidence="2">The sequence shown here is derived from an EMBL/GenBank/DDBJ whole genome shotgun (WGS) entry which is preliminary data.</text>
</comment>
<accession>A0ABT1JAL8</accession>